<dbReference type="Proteomes" id="UP000196205">
    <property type="component" value="Chromosome"/>
</dbReference>
<sequence length="202" mass="24283">MEHKRLKIFRSYWLECLTYMPIKVFIGLWSIVLSVYIYTLVLSRPIPLLYLIVGIVTGLVVWVFFEYVMHRFLFHLRLRSRLGQSFLFIMHGNHHVSPRDRYRNLMPAVVSVPLTIGLYYLYCTIMGPLFGRPFFLGFLCGYVLYDGWHYATHQYCFSNRILKSVQRHHLQHHYYDPDRNYGVTCPWMDRIFGTICKITRKR</sequence>
<keyword evidence="13" id="KW-0275">Fatty acid biosynthesis</keyword>
<dbReference type="PANTHER" id="PTHR12863">
    <property type="entry name" value="FATTY ACID HYDROXYLASE"/>
    <property type="match status" value="1"/>
</dbReference>
<evidence type="ECO:0000256" key="6">
    <source>
        <dbReference type="ARBA" id="ARBA00022824"/>
    </source>
</evidence>
<dbReference type="PANTHER" id="PTHR12863:SF1">
    <property type="entry name" value="FATTY ACID 2-HYDROXYLASE"/>
    <property type="match status" value="1"/>
</dbReference>
<dbReference type="GO" id="GO:0006633">
    <property type="term" value="P:fatty acid biosynthetic process"/>
    <property type="evidence" value="ECO:0007669"/>
    <property type="project" value="UniProtKB-KW"/>
</dbReference>
<evidence type="ECO:0000256" key="3">
    <source>
        <dbReference type="ARBA" id="ARBA00022516"/>
    </source>
</evidence>
<dbReference type="Pfam" id="PF04116">
    <property type="entry name" value="FA_hydroxylase"/>
    <property type="match status" value="1"/>
</dbReference>
<dbReference type="GO" id="GO:0080132">
    <property type="term" value="F:fatty acid 2-hydroxylase activity"/>
    <property type="evidence" value="ECO:0007669"/>
    <property type="project" value="InterPro"/>
</dbReference>
<dbReference type="AlphaFoldDB" id="A0A1Y0XWA5"/>
<evidence type="ECO:0000256" key="8">
    <source>
        <dbReference type="ARBA" id="ARBA00022833"/>
    </source>
</evidence>
<feature type="transmembrane region" description="Helical" evidence="14">
    <location>
        <begin position="48"/>
        <end position="69"/>
    </location>
</feature>
<evidence type="ECO:0000313" key="16">
    <source>
        <dbReference type="EMBL" id="ARW47193.1"/>
    </source>
</evidence>
<evidence type="ECO:0000256" key="7">
    <source>
        <dbReference type="ARBA" id="ARBA00022832"/>
    </source>
</evidence>
<keyword evidence="3" id="KW-0444">Lipid biosynthesis</keyword>
<keyword evidence="6" id="KW-0256">Endoplasmic reticulum</keyword>
<keyword evidence="8" id="KW-0862">Zinc</keyword>
<keyword evidence="4 14" id="KW-0812">Transmembrane</keyword>
<dbReference type="InterPro" id="IPR006694">
    <property type="entry name" value="Fatty_acid_hydroxylase"/>
</dbReference>
<dbReference type="GO" id="GO:0005506">
    <property type="term" value="F:iron ion binding"/>
    <property type="evidence" value="ECO:0007669"/>
    <property type="project" value="InterPro"/>
</dbReference>
<gene>
    <name evidence="16" type="ORF">S1001342_00838</name>
</gene>
<evidence type="ECO:0000256" key="12">
    <source>
        <dbReference type="ARBA" id="ARBA00023136"/>
    </source>
</evidence>
<keyword evidence="12 14" id="KW-0472">Membrane</keyword>
<evidence type="ECO:0000256" key="4">
    <source>
        <dbReference type="ARBA" id="ARBA00022692"/>
    </source>
</evidence>
<dbReference type="EMBL" id="CP021509">
    <property type="protein sequence ID" value="ARW47193.1"/>
    <property type="molecule type" value="Genomic_DNA"/>
</dbReference>
<keyword evidence="9 14" id="KW-1133">Transmembrane helix</keyword>
<dbReference type="EC" id="1.-.-.-" evidence="16"/>
<feature type="transmembrane region" description="Helical" evidence="14">
    <location>
        <begin position="21"/>
        <end position="42"/>
    </location>
</feature>
<comment type="subcellular location">
    <subcellularLocation>
        <location evidence="2">Endoplasmic reticulum membrane</location>
        <topology evidence="2">Multi-pass membrane protein</topology>
    </subcellularLocation>
</comment>
<keyword evidence="5" id="KW-0479">Metal-binding</keyword>
<feature type="domain" description="Fatty acid hydroxylase" evidence="15">
    <location>
        <begin position="56"/>
        <end position="194"/>
    </location>
</feature>
<protein>
    <submittedName>
        <fullName evidence="16">Fatty acid 2-hydroxylase</fullName>
        <ecNumber evidence="16">1.-.-.-</ecNumber>
    </submittedName>
</protein>
<keyword evidence="10 16" id="KW-0560">Oxidoreductase</keyword>
<evidence type="ECO:0000313" key="17">
    <source>
        <dbReference type="Proteomes" id="UP000196205"/>
    </source>
</evidence>
<reference evidence="16 17" key="1">
    <citation type="submission" date="2017-05" db="EMBL/GenBank/DDBJ databases">
        <title>Genome sequence of Acetobacter pasteurianus subsp. pasteurianus strain SRCM101342.</title>
        <authorList>
            <person name="Cho S.H."/>
        </authorList>
    </citation>
    <scope>NUCLEOTIDE SEQUENCE [LARGE SCALE GENOMIC DNA]</scope>
    <source>
        <strain evidence="16 17">SRCM101342</strain>
    </source>
</reference>
<feature type="transmembrane region" description="Helical" evidence="14">
    <location>
        <begin position="105"/>
        <end position="122"/>
    </location>
</feature>
<evidence type="ECO:0000256" key="11">
    <source>
        <dbReference type="ARBA" id="ARBA00023098"/>
    </source>
</evidence>
<feature type="transmembrane region" description="Helical" evidence="14">
    <location>
        <begin position="134"/>
        <end position="151"/>
    </location>
</feature>
<organism evidence="16 17">
    <name type="scientific">Acetobacter pasteurianus subsp. pasteurianus</name>
    <dbReference type="NCBI Taxonomy" id="481145"/>
    <lineage>
        <taxon>Bacteria</taxon>
        <taxon>Pseudomonadati</taxon>
        <taxon>Pseudomonadota</taxon>
        <taxon>Alphaproteobacteria</taxon>
        <taxon>Acetobacterales</taxon>
        <taxon>Acetobacteraceae</taxon>
        <taxon>Acetobacter</taxon>
    </lineage>
</organism>
<evidence type="ECO:0000259" key="15">
    <source>
        <dbReference type="Pfam" id="PF04116"/>
    </source>
</evidence>
<keyword evidence="7" id="KW-0276">Fatty acid metabolism</keyword>
<keyword evidence="11" id="KW-0443">Lipid metabolism</keyword>
<dbReference type="InterPro" id="IPR014430">
    <property type="entry name" value="Scs7"/>
</dbReference>
<evidence type="ECO:0000256" key="9">
    <source>
        <dbReference type="ARBA" id="ARBA00022989"/>
    </source>
</evidence>
<dbReference type="GO" id="GO:0016020">
    <property type="term" value="C:membrane"/>
    <property type="evidence" value="ECO:0007669"/>
    <property type="project" value="InterPro"/>
</dbReference>
<accession>A0A1Y0XWA5</accession>
<evidence type="ECO:0000256" key="1">
    <source>
        <dbReference type="ARBA" id="ARBA00001947"/>
    </source>
</evidence>
<evidence type="ECO:0000256" key="10">
    <source>
        <dbReference type="ARBA" id="ARBA00023002"/>
    </source>
</evidence>
<proteinExistence type="predicted"/>
<evidence type="ECO:0000256" key="2">
    <source>
        <dbReference type="ARBA" id="ARBA00004477"/>
    </source>
</evidence>
<name>A0A1Y0XWA5_ACEPA</name>
<comment type="cofactor">
    <cofactor evidence="1">
        <name>Zn(2+)</name>
        <dbReference type="ChEBI" id="CHEBI:29105"/>
    </cofactor>
</comment>
<evidence type="ECO:0000256" key="14">
    <source>
        <dbReference type="SAM" id="Phobius"/>
    </source>
</evidence>
<evidence type="ECO:0000256" key="5">
    <source>
        <dbReference type="ARBA" id="ARBA00022723"/>
    </source>
</evidence>
<evidence type="ECO:0000256" key="13">
    <source>
        <dbReference type="ARBA" id="ARBA00023160"/>
    </source>
</evidence>